<evidence type="ECO:0000256" key="6">
    <source>
        <dbReference type="SAM" id="Phobius"/>
    </source>
</evidence>
<accession>A0A5C5WN81</accession>
<comment type="caution">
    <text evidence="9">The sequence shown here is derived from an EMBL/GenBank/DDBJ whole genome shotgun (WGS) entry which is preliminary data.</text>
</comment>
<feature type="region of interest" description="Disordered" evidence="5">
    <location>
        <begin position="171"/>
        <end position="209"/>
    </location>
</feature>
<dbReference type="InterPro" id="IPR002810">
    <property type="entry name" value="NfeD-like_C"/>
</dbReference>
<keyword evidence="4 6" id="KW-0472">Membrane</keyword>
<dbReference type="Pfam" id="PF24961">
    <property type="entry name" value="NfeD_membrane"/>
    <property type="match status" value="1"/>
</dbReference>
<evidence type="ECO:0000256" key="3">
    <source>
        <dbReference type="ARBA" id="ARBA00022989"/>
    </source>
</evidence>
<evidence type="ECO:0000259" key="7">
    <source>
        <dbReference type="Pfam" id="PF01957"/>
    </source>
</evidence>
<dbReference type="RefSeq" id="WP_146510659.1">
    <property type="nucleotide sequence ID" value="NZ_SIHI01000008.1"/>
</dbReference>
<dbReference type="Pfam" id="PF01957">
    <property type="entry name" value="NfeD"/>
    <property type="match status" value="1"/>
</dbReference>
<dbReference type="EMBL" id="SIHI01000008">
    <property type="protein sequence ID" value="TWT52080.1"/>
    <property type="molecule type" value="Genomic_DNA"/>
</dbReference>
<dbReference type="Gene3D" id="2.40.50.140">
    <property type="entry name" value="Nucleic acid-binding proteins"/>
    <property type="match status" value="1"/>
</dbReference>
<evidence type="ECO:0000259" key="8">
    <source>
        <dbReference type="Pfam" id="PF24961"/>
    </source>
</evidence>
<feature type="domain" description="NfeD integral membrane" evidence="8">
    <location>
        <begin position="4"/>
        <end position="74"/>
    </location>
</feature>
<feature type="transmembrane region" description="Helical" evidence="6">
    <location>
        <begin position="29"/>
        <end position="49"/>
    </location>
</feature>
<reference evidence="9 10" key="1">
    <citation type="submission" date="2019-02" db="EMBL/GenBank/DDBJ databases">
        <title>Deep-cultivation of Planctomycetes and their phenomic and genomic characterization uncovers novel biology.</title>
        <authorList>
            <person name="Wiegand S."/>
            <person name="Jogler M."/>
            <person name="Boedeker C."/>
            <person name="Pinto D."/>
            <person name="Vollmers J."/>
            <person name="Rivas-Marin E."/>
            <person name="Kohn T."/>
            <person name="Peeters S.H."/>
            <person name="Heuer A."/>
            <person name="Rast P."/>
            <person name="Oberbeckmann S."/>
            <person name="Bunk B."/>
            <person name="Jeske O."/>
            <person name="Meyerdierks A."/>
            <person name="Storesund J.E."/>
            <person name="Kallscheuer N."/>
            <person name="Luecker S."/>
            <person name="Lage O.M."/>
            <person name="Pohl T."/>
            <person name="Merkel B.J."/>
            <person name="Hornburger P."/>
            <person name="Mueller R.-W."/>
            <person name="Bruemmer F."/>
            <person name="Labrenz M."/>
            <person name="Spormann A.M."/>
            <person name="Op Den Camp H."/>
            <person name="Overmann J."/>
            <person name="Amann R."/>
            <person name="Jetten M.S.M."/>
            <person name="Mascher T."/>
            <person name="Medema M.H."/>
            <person name="Devos D.P."/>
            <person name="Kaster A.-K."/>
            <person name="Ovreas L."/>
            <person name="Rohde M."/>
            <person name="Galperin M.Y."/>
            <person name="Jogler C."/>
        </authorList>
    </citation>
    <scope>NUCLEOTIDE SEQUENCE [LARGE SCALE GENOMIC DNA]</scope>
    <source>
        <strain evidence="9 10">KOR42</strain>
    </source>
</reference>
<keyword evidence="3 6" id="KW-1133">Transmembrane helix</keyword>
<protein>
    <submittedName>
        <fullName evidence="9">Uncharacterized protein</fullName>
    </submittedName>
</protein>
<dbReference type="InterPro" id="IPR052165">
    <property type="entry name" value="Membrane_assoc_protease"/>
</dbReference>
<dbReference type="GO" id="GO:0016020">
    <property type="term" value="C:membrane"/>
    <property type="evidence" value="ECO:0007669"/>
    <property type="project" value="UniProtKB-SubCell"/>
</dbReference>
<comment type="subcellular location">
    <subcellularLocation>
        <location evidence="1">Membrane</location>
        <topology evidence="1">Multi-pass membrane protein</topology>
    </subcellularLocation>
</comment>
<feature type="transmembrane region" description="Helical" evidence="6">
    <location>
        <begin position="6"/>
        <end position="24"/>
    </location>
</feature>
<evidence type="ECO:0000256" key="5">
    <source>
        <dbReference type="SAM" id="MobiDB-lite"/>
    </source>
</evidence>
<organism evidence="9 10">
    <name type="scientific">Thalassoglobus neptunius</name>
    <dbReference type="NCBI Taxonomy" id="1938619"/>
    <lineage>
        <taxon>Bacteria</taxon>
        <taxon>Pseudomonadati</taxon>
        <taxon>Planctomycetota</taxon>
        <taxon>Planctomycetia</taxon>
        <taxon>Planctomycetales</taxon>
        <taxon>Planctomycetaceae</taxon>
        <taxon>Thalassoglobus</taxon>
    </lineage>
</organism>
<sequence>MDAQVLTFVLLLVGFLLLGLELFLPSGGVIGVMCAASFLGSAYFAYTAWATSHPLYWRIYLSTMVILAPITLYGIYYLLTQTPFGNRILLTAPTEEEVTPYQDEQNRLQELIGERGKALNLMTPGGLVEVNGERLHAISEDMVIESGQSIEVVGIRGTRVLVRIADAIPPRDSQLAESVEDSPEPDDSHDRNVDLETDPFDPFLPQEES</sequence>
<evidence type="ECO:0000256" key="4">
    <source>
        <dbReference type="ARBA" id="ARBA00023136"/>
    </source>
</evidence>
<dbReference type="InterPro" id="IPR012340">
    <property type="entry name" value="NA-bd_OB-fold"/>
</dbReference>
<evidence type="ECO:0000256" key="1">
    <source>
        <dbReference type="ARBA" id="ARBA00004141"/>
    </source>
</evidence>
<feature type="transmembrane region" description="Helical" evidence="6">
    <location>
        <begin position="55"/>
        <end position="79"/>
    </location>
</feature>
<dbReference type="OrthoDB" id="283587at2"/>
<dbReference type="Proteomes" id="UP000317243">
    <property type="component" value="Unassembled WGS sequence"/>
</dbReference>
<proteinExistence type="predicted"/>
<evidence type="ECO:0000313" key="9">
    <source>
        <dbReference type="EMBL" id="TWT52080.1"/>
    </source>
</evidence>
<evidence type="ECO:0000256" key="2">
    <source>
        <dbReference type="ARBA" id="ARBA00022692"/>
    </source>
</evidence>
<dbReference type="InterPro" id="IPR056739">
    <property type="entry name" value="NfeD_membrane"/>
</dbReference>
<gene>
    <name evidence="9" type="ORF">KOR42_31770</name>
</gene>
<name>A0A5C5WN81_9PLAN</name>
<keyword evidence="2 6" id="KW-0812">Transmembrane</keyword>
<dbReference type="PANTHER" id="PTHR33507">
    <property type="entry name" value="INNER MEMBRANE PROTEIN YBBJ"/>
    <property type="match status" value="1"/>
</dbReference>
<keyword evidence="10" id="KW-1185">Reference proteome</keyword>
<feature type="domain" description="NfeD-like C-terminal" evidence="7">
    <location>
        <begin position="109"/>
        <end position="163"/>
    </location>
</feature>
<evidence type="ECO:0000313" key="10">
    <source>
        <dbReference type="Proteomes" id="UP000317243"/>
    </source>
</evidence>
<dbReference type="SUPFAM" id="SSF141322">
    <property type="entry name" value="NfeD domain-like"/>
    <property type="match status" value="1"/>
</dbReference>
<dbReference type="PANTHER" id="PTHR33507:SF4">
    <property type="entry name" value="NODULATION COMPETITIVENESS PROTEIN NFED"/>
    <property type="match status" value="1"/>
</dbReference>
<dbReference type="AlphaFoldDB" id="A0A5C5WN81"/>